<reference evidence="3" key="1">
    <citation type="journal article" date="2020" name="Mol. Plant Microbe">
        <title>Rhizobial microsymbionts of the narrowly endemic Oxytropis species growing in Kamchatka are characterized by significant genetic diversity and possess a set of genes that are associated with T3SS and T6SS secretion systems and can affect the development of symbiosis.</title>
        <authorList>
            <person name="Safronova V."/>
            <person name="Guro P."/>
            <person name="Sazanova A."/>
            <person name="Kuznetsova I."/>
            <person name="Belimov A."/>
            <person name="Yakubov V."/>
            <person name="Chirak E."/>
            <person name="Afonin A."/>
            <person name="Gogolev Y."/>
            <person name="Andronov E."/>
            <person name="Tikhonovich I."/>
        </authorList>
    </citation>
    <scope>NUCLEOTIDE SEQUENCE [LARGE SCALE GENOMIC DNA]</scope>
    <source>
        <strain evidence="3">RCAM0610</strain>
    </source>
</reference>
<sequence>MKVCMARKTTTDETFSAMPLIGFLRTECMILALNTAQAERGDAFDSGTQRVTSPIVAKEKTDWRKNRKQHQRITETPSAAGSTVLLMRHRSEISRFQRFTPKMFISRGQPLTN</sequence>
<organism evidence="2 3">
    <name type="scientific">Rhizobium leguminosarum bv. viciae</name>
    <dbReference type="NCBI Taxonomy" id="387"/>
    <lineage>
        <taxon>Bacteria</taxon>
        <taxon>Pseudomonadati</taxon>
        <taxon>Pseudomonadota</taxon>
        <taxon>Alphaproteobacteria</taxon>
        <taxon>Hyphomicrobiales</taxon>
        <taxon>Rhizobiaceae</taxon>
        <taxon>Rhizobium/Agrobacterium group</taxon>
        <taxon>Rhizobium</taxon>
    </lineage>
</organism>
<name>A0A7G6RH13_RHILV</name>
<protein>
    <submittedName>
        <fullName evidence="2">Uncharacterized protein</fullName>
    </submittedName>
</protein>
<dbReference type="AlphaFoldDB" id="A0A7G6RH13"/>
<gene>
    <name evidence="2" type="ORF">HB770_07665</name>
</gene>
<evidence type="ECO:0000256" key="1">
    <source>
        <dbReference type="SAM" id="MobiDB-lite"/>
    </source>
</evidence>
<dbReference type="Proteomes" id="UP000515518">
    <property type="component" value="Chromosome"/>
</dbReference>
<evidence type="ECO:0000313" key="3">
    <source>
        <dbReference type="Proteomes" id="UP000515518"/>
    </source>
</evidence>
<accession>A0A7G6RH13</accession>
<dbReference type="EMBL" id="CP050549">
    <property type="protein sequence ID" value="QND41545.1"/>
    <property type="molecule type" value="Genomic_DNA"/>
</dbReference>
<feature type="region of interest" description="Disordered" evidence="1">
    <location>
        <begin position="61"/>
        <end position="81"/>
    </location>
</feature>
<proteinExistence type="predicted"/>
<evidence type="ECO:0000313" key="2">
    <source>
        <dbReference type="EMBL" id="QND41545.1"/>
    </source>
</evidence>